<dbReference type="EMBL" id="FPAA01000001">
    <property type="protein sequence ID" value="SFS38041.1"/>
    <property type="molecule type" value="Genomic_DNA"/>
</dbReference>
<name>A0A1I6PCY7_9BACL</name>
<reference evidence="9" key="1">
    <citation type="submission" date="2016-10" db="EMBL/GenBank/DDBJ databases">
        <authorList>
            <person name="Varghese N."/>
            <person name="Submissions S."/>
        </authorList>
    </citation>
    <scope>NUCLEOTIDE SEQUENCE [LARGE SCALE GENOMIC DNA]</scope>
    <source>
        <strain evidence="9">DSM 45789</strain>
    </source>
</reference>
<dbReference type="RefSeq" id="WP_091833338.1">
    <property type="nucleotide sequence ID" value="NZ_FPAA01000001.1"/>
</dbReference>
<accession>A0A1I6PCY7</accession>
<evidence type="ECO:0000259" key="6">
    <source>
        <dbReference type="Pfam" id="PF01061"/>
    </source>
</evidence>
<evidence type="ECO:0000256" key="3">
    <source>
        <dbReference type="ARBA" id="ARBA00022989"/>
    </source>
</evidence>
<dbReference type="OrthoDB" id="9811483at2"/>
<feature type="transmembrane region" description="Helical" evidence="5">
    <location>
        <begin position="570"/>
        <end position="594"/>
    </location>
</feature>
<feature type="transmembrane region" description="Helical" evidence="5">
    <location>
        <begin position="21"/>
        <end position="44"/>
    </location>
</feature>
<dbReference type="InterPro" id="IPR017500">
    <property type="entry name" value="Phage_infect_YhgE_N"/>
</dbReference>
<dbReference type="PANTHER" id="PTHR43077">
    <property type="entry name" value="TRANSPORT PERMEASE YVFS-RELATED"/>
    <property type="match status" value="1"/>
</dbReference>
<dbReference type="InterPro" id="IPR051328">
    <property type="entry name" value="T7SS_ABC-Transporter"/>
</dbReference>
<dbReference type="Pfam" id="PF12698">
    <property type="entry name" value="ABC2_membrane_3"/>
    <property type="match status" value="1"/>
</dbReference>
<feature type="transmembrane region" description="Helical" evidence="5">
    <location>
        <begin position="539"/>
        <end position="564"/>
    </location>
</feature>
<dbReference type="InterPro" id="IPR017501">
    <property type="entry name" value="Phage_infect_YhgE_C"/>
</dbReference>
<keyword evidence="2 5" id="KW-0812">Transmembrane</keyword>
<dbReference type="InterPro" id="IPR013525">
    <property type="entry name" value="ABC2_TM"/>
</dbReference>
<dbReference type="PANTHER" id="PTHR43077:SF5">
    <property type="entry name" value="PHAGE INFECTION PROTEIN"/>
    <property type="match status" value="1"/>
</dbReference>
<dbReference type="AlphaFoldDB" id="A0A1I6PCY7"/>
<feature type="transmembrane region" description="Helical" evidence="5">
    <location>
        <begin position="601"/>
        <end position="619"/>
    </location>
</feature>
<dbReference type="GO" id="GO:0016020">
    <property type="term" value="C:membrane"/>
    <property type="evidence" value="ECO:0007669"/>
    <property type="project" value="UniProtKB-SubCell"/>
</dbReference>
<dbReference type="Gene3D" id="1.10.287.1490">
    <property type="match status" value="1"/>
</dbReference>
<gene>
    <name evidence="8" type="ORF">SAMN05444972_101508</name>
</gene>
<organism evidence="8 9">
    <name type="scientific">Marininema halotolerans</name>
    <dbReference type="NCBI Taxonomy" id="1155944"/>
    <lineage>
        <taxon>Bacteria</taxon>
        <taxon>Bacillati</taxon>
        <taxon>Bacillota</taxon>
        <taxon>Bacilli</taxon>
        <taxon>Bacillales</taxon>
        <taxon>Thermoactinomycetaceae</taxon>
        <taxon>Marininema</taxon>
    </lineage>
</organism>
<dbReference type="NCBIfam" id="TIGR03062">
    <property type="entry name" value="pip_yhgE_Cterm"/>
    <property type="match status" value="1"/>
</dbReference>
<evidence type="ECO:0000256" key="5">
    <source>
        <dbReference type="SAM" id="Phobius"/>
    </source>
</evidence>
<sequence>MLRRKRSTRLALYDIVKHRPLISVMIGILIVPLIYSGIYLTAFFDPYDRMDDLPVAVVNEDEGATIDHEKLNVGKDLVDELKDDHKLKWTFVDKEEMRDGFKKNRYYMGIVIPEDFSKNAASVDQPHPHKGRIQYYADEGSNYLSSQIGKRAILSLQTKIERELSRTYAMKVFEGMGKSAKDLAKAADGADTLEDASGKAKGATGKLEDGTAKILKAVKPLAPGIAKLDQGSEQLLQGQKKATQATSQLADGADEIDSGLGTLQTEVKKVQKKLAPIKDKIKKLKDILDEPGWKKPSDVLKDRIDKIDQKDNQIEDHLDQLVQKNPELKDNPEIKAIRGKIEDKKDLNQSLFNAAGKLDDIWDAIRSKVNDLYQKLLDFDKMVDGVNRLAAGAHKMANGLDRLNQGQHDLLDGTKQLNSGIKELAKAPGPLIDGLTRIDQGLQKLEPGLGKIKDGQGELAEGLWKGVQETKDALVGKDNKADQMSHPVTVDQSEIDHVPNYGTGFTPYFVSLSLWVGAMLFFTVVDLKRPVLNDERPLAIRSALAVATIQALLLVTALIYLVGIQPEQTGWFYFFTVITAFTFTAINHLLVTVFKDAGRMISIIILMLQLTSSAGTYPVEMLPDFFQSLHTILPMTYSVEGLREAVSSHGQAILTHNLWILIGYATSAYGIKILFDWLKDRVSLRFRTEEK</sequence>
<evidence type="ECO:0000259" key="7">
    <source>
        <dbReference type="Pfam" id="PF12698"/>
    </source>
</evidence>
<evidence type="ECO:0000256" key="1">
    <source>
        <dbReference type="ARBA" id="ARBA00004141"/>
    </source>
</evidence>
<evidence type="ECO:0000313" key="8">
    <source>
        <dbReference type="EMBL" id="SFS38041.1"/>
    </source>
</evidence>
<keyword evidence="3 5" id="KW-1133">Transmembrane helix</keyword>
<comment type="subcellular location">
    <subcellularLocation>
        <location evidence="1">Membrane</location>
        <topology evidence="1">Multi-pass membrane protein</topology>
    </subcellularLocation>
</comment>
<dbReference type="Pfam" id="PF01061">
    <property type="entry name" value="ABC2_membrane"/>
    <property type="match status" value="1"/>
</dbReference>
<feature type="domain" description="ABC-2 type transporter transmembrane" evidence="7">
    <location>
        <begin position="23"/>
        <end position="161"/>
    </location>
</feature>
<proteinExistence type="predicted"/>
<feature type="transmembrane region" description="Helical" evidence="5">
    <location>
        <begin position="508"/>
        <end position="527"/>
    </location>
</feature>
<evidence type="ECO:0000256" key="4">
    <source>
        <dbReference type="ARBA" id="ARBA00023136"/>
    </source>
</evidence>
<dbReference type="GO" id="GO:0140359">
    <property type="term" value="F:ABC-type transporter activity"/>
    <property type="evidence" value="ECO:0007669"/>
    <property type="project" value="InterPro"/>
</dbReference>
<evidence type="ECO:0000313" key="9">
    <source>
        <dbReference type="Proteomes" id="UP000198660"/>
    </source>
</evidence>
<protein>
    <submittedName>
        <fullName evidence="8">Putative membrane protein</fullName>
    </submittedName>
</protein>
<evidence type="ECO:0000256" key="2">
    <source>
        <dbReference type="ARBA" id="ARBA00022692"/>
    </source>
</evidence>
<keyword evidence="9" id="KW-1185">Reference proteome</keyword>
<dbReference type="NCBIfam" id="TIGR03061">
    <property type="entry name" value="pip_yhgE_Nterm"/>
    <property type="match status" value="1"/>
</dbReference>
<feature type="transmembrane region" description="Helical" evidence="5">
    <location>
        <begin position="658"/>
        <end position="678"/>
    </location>
</feature>
<keyword evidence="4 5" id="KW-0472">Membrane</keyword>
<dbReference type="Gene3D" id="3.40.1710.10">
    <property type="entry name" value="abc type-2 transporter like domain"/>
    <property type="match status" value="1"/>
</dbReference>
<feature type="domain" description="ABC-2 type transporter transmembrane" evidence="6">
    <location>
        <begin position="542"/>
        <end position="644"/>
    </location>
</feature>
<dbReference type="Proteomes" id="UP000198660">
    <property type="component" value="Unassembled WGS sequence"/>
</dbReference>